<evidence type="ECO:0000256" key="3">
    <source>
        <dbReference type="ARBA" id="ARBA00007681"/>
    </source>
</evidence>
<dbReference type="Gene3D" id="1.10.287.80">
    <property type="entry name" value="ATP synthase, gamma subunit, helix hairpin domain"/>
    <property type="match status" value="1"/>
</dbReference>
<dbReference type="SUPFAM" id="SSF52943">
    <property type="entry name" value="ATP synthase (F1-ATPase), gamma subunit"/>
    <property type="match status" value="1"/>
</dbReference>
<gene>
    <name evidence="10" type="ORF">J2Z62_000202</name>
</gene>
<evidence type="ECO:0000256" key="1">
    <source>
        <dbReference type="ARBA" id="ARBA00003456"/>
    </source>
</evidence>
<evidence type="ECO:0000256" key="5">
    <source>
        <dbReference type="ARBA" id="ARBA00022781"/>
    </source>
</evidence>
<evidence type="ECO:0000313" key="10">
    <source>
        <dbReference type="EMBL" id="MDQ0513764.1"/>
    </source>
</evidence>
<name>A0ABU0LYJ1_9BACT</name>
<keyword evidence="5" id="KW-0375">Hydrogen ion transport</keyword>
<evidence type="ECO:0000256" key="4">
    <source>
        <dbReference type="ARBA" id="ARBA00022448"/>
    </source>
</evidence>
<comment type="similarity">
    <text evidence="3">Belongs to the ATPase gamma chain family.</text>
</comment>
<keyword evidence="9" id="KW-0066">ATP synthesis</keyword>
<evidence type="ECO:0000256" key="9">
    <source>
        <dbReference type="ARBA" id="ARBA00023310"/>
    </source>
</evidence>
<dbReference type="CDD" id="cd12151">
    <property type="entry name" value="F1-ATPase_gamma"/>
    <property type="match status" value="1"/>
</dbReference>
<dbReference type="PANTHER" id="PTHR11693">
    <property type="entry name" value="ATP SYNTHASE GAMMA CHAIN"/>
    <property type="match status" value="1"/>
</dbReference>
<accession>A0ABU0LYJ1</accession>
<evidence type="ECO:0000256" key="7">
    <source>
        <dbReference type="ARBA" id="ARBA00023136"/>
    </source>
</evidence>
<organism evidence="10 11">
    <name type="scientific">Mycoplasmoides fastidiosum</name>
    <dbReference type="NCBI Taxonomy" id="92758"/>
    <lineage>
        <taxon>Bacteria</taxon>
        <taxon>Bacillati</taxon>
        <taxon>Mycoplasmatota</taxon>
        <taxon>Mycoplasmoidales</taxon>
        <taxon>Mycoplasmoidaceae</taxon>
        <taxon>Mycoplasmoides</taxon>
    </lineage>
</organism>
<dbReference type="InterPro" id="IPR000131">
    <property type="entry name" value="ATP_synth_F1_gsu"/>
</dbReference>
<keyword evidence="4" id="KW-0813">Transport</keyword>
<dbReference type="EMBL" id="JAUSWO010000001">
    <property type="protein sequence ID" value="MDQ0513764.1"/>
    <property type="molecule type" value="Genomic_DNA"/>
</dbReference>
<reference evidence="10" key="1">
    <citation type="submission" date="2023-07" db="EMBL/GenBank/DDBJ databases">
        <title>Genomic Encyclopedia of Type Strains, Phase IV (KMG-IV): sequencing the most valuable type-strain genomes for metagenomic binning, comparative biology and taxonomic classification.</title>
        <authorList>
            <person name="Goeker M."/>
        </authorList>
    </citation>
    <scope>NUCLEOTIDE SEQUENCE [LARGE SCALE GENOMIC DNA]</scope>
    <source>
        <strain evidence="10">DSM 21204</strain>
    </source>
</reference>
<dbReference type="NCBIfam" id="TIGR01146">
    <property type="entry name" value="ATPsyn_F1gamma"/>
    <property type="match status" value="1"/>
</dbReference>
<evidence type="ECO:0000256" key="8">
    <source>
        <dbReference type="ARBA" id="ARBA00023196"/>
    </source>
</evidence>
<keyword evidence="11" id="KW-1185">Reference proteome</keyword>
<proteinExistence type="inferred from homology"/>
<comment type="caution">
    <text evidence="10">The sequence shown here is derived from an EMBL/GenBank/DDBJ whole genome shotgun (WGS) entry which is preliminary data.</text>
</comment>
<keyword evidence="8" id="KW-0139">CF(1)</keyword>
<protein>
    <submittedName>
        <fullName evidence="10">F-type H+-transporting ATPase subunit gamma</fullName>
    </submittedName>
</protein>
<comment type="subcellular location">
    <subcellularLocation>
        <location evidence="2">Membrane</location>
        <topology evidence="2">Peripheral membrane protein</topology>
    </subcellularLocation>
</comment>
<evidence type="ECO:0000256" key="2">
    <source>
        <dbReference type="ARBA" id="ARBA00004170"/>
    </source>
</evidence>
<dbReference type="Gene3D" id="3.40.1380.10">
    <property type="match status" value="1"/>
</dbReference>
<keyword evidence="7" id="KW-0472">Membrane</keyword>
<evidence type="ECO:0000256" key="6">
    <source>
        <dbReference type="ARBA" id="ARBA00023065"/>
    </source>
</evidence>
<evidence type="ECO:0000313" key="11">
    <source>
        <dbReference type="Proteomes" id="UP001240643"/>
    </source>
</evidence>
<keyword evidence="6" id="KW-0406">Ion transport</keyword>
<dbReference type="RefSeq" id="WP_256547537.1">
    <property type="nucleotide sequence ID" value="NZ_CP101809.1"/>
</dbReference>
<dbReference type="Proteomes" id="UP001240643">
    <property type="component" value="Unassembled WGS sequence"/>
</dbReference>
<dbReference type="Pfam" id="PF00231">
    <property type="entry name" value="ATP-synt"/>
    <property type="match status" value="1"/>
</dbReference>
<comment type="function">
    <text evidence="1">Produces ATP from ADP in the presence of a proton gradient across the membrane. The gamma chain is believed to be important in regulating ATPase activity and the flow of protons through the CF(0) complex.</text>
</comment>
<dbReference type="InterPro" id="IPR035968">
    <property type="entry name" value="ATP_synth_F1_ATPase_gsu"/>
</dbReference>
<dbReference type="PRINTS" id="PR00126">
    <property type="entry name" value="ATPASEGAMMA"/>
</dbReference>
<dbReference type="PANTHER" id="PTHR11693:SF22">
    <property type="entry name" value="ATP SYNTHASE SUBUNIT GAMMA, MITOCHONDRIAL"/>
    <property type="match status" value="1"/>
</dbReference>
<sequence length="304" mass="35414">MSNLESIKKRIQSIEVTAKITFAMKMVTTVKLQKYKKKYQIYQNYFAGIMNVFRETINNPDLDLKTVNRLFYEYNKCNQTSEKKLYVAFGSDLGMCGRYNSEIVKKLRKLIKDPEKDQLIVYGTRLHSIINSQHPEWKILDTVSQIDRNLDTDAMFIEALDLFDHFLKNDFSSIIFVYTKFINSLTFEPETFQVLPIKLESYNDKSALMSYAFEENLSHYELGFHVEPVVISLIPQLFTHLFYAVLLEAKISESSSRFNAMNAATDNANALLDEYKLEYNRTRQASITQEIIEIISGSSQKQRK</sequence>